<proteinExistence type="predicted"/>
<evidence type="ECO:0000256" key="1">
    <source>
        <dbReference type="SAM" id="MobiDB-lite"/>
    </source>
</evidence>
<name>A0A975P641_9RHOB</name>
<feature type="signal peptide" evidence="2">
    <location>
        <begin position="1"/>
        <end position="24"/>
    </location>
</feature>
<accession>A0A975P641</accession>
<dbReference type="EMBL" id="CP076361">
    <property type="protein sequence ID" value="QWK90535.1"/>
    <property type="molecule type" value="Genomic_DNA"/>
</dbReference>
<keyword evidence="2" id="KW-0732">Signal</keyword>
<evidence type="ECO:0008006" key="5">
    <source>
        <dbReference type="Google" id="ProtNLM"/>
    </source>
</evidence>
<evidence type="ECO:0000313" key="4">
    <source>
        <dbReference type="Proteomes" id="UP000679352"/>
    </source>
</evidence>
<dbReference type="Proteomes" id="UP000679352">
    <property type="component" value="Chromosome"/>
</dbReference>
<dbReference type="RefSeq" id="WP_215504217.1">
    <property type="nucleotide sequence ID" value="NZ_CP076361.1"/>
</dbReference>
<dbReference type="AlphaFoldDB" id="A0A975P641"/>
<gene>
    <name evidence="3" type="ORF">KM031_01010</name>
</gene>
<feature type="compositionally biased region" description="Basic and acidic residues" evidence="1">
    <location>
        <begin position="69"/>
        <end position="81"/>
    </location>
</feature>
<dbReference type="KEGG" id="gfu:KM031_01010"/>
<organism evidence="3 4">
    <name type="scientific">Gemmobacter fulvus</name>
    <dbReference type="NCBI Taxonomy" id="2840474"/>
    <lineage>
        <taxon>Bacteria</taxon>
        <taxon>Pseudomonadati</taxon>
        <taxon>Pseudomonadota</taxon>
        <taxon>Alphaproteobacteria</taxon>
        <taxon>Rhodobacterales</taxon>
        <taxon>Paracoccaceae</taxon>
        <taxon>Gemmobacter</taxon>
    </lineage>
</organism>
<evidence type="ECO:0000313" key="3">
    <source>
        <dbReference type="EMBL" id="QWK90535.1"/>
    </source>
</evidence>
<sequence>MRTDARGLSAVLLLILLAPQQVWAEGPMSAIDWLSQSVTTPAGARVSTPQPPGHSGRPLPSSTPMPQARGDEPAVTKDARPTEVMTSVLGAPSPDGVGLLAAARTGLPRALWGLSRTEDIARKITQERTDTLPALQALLITLLLAEADAPVDSGGRGILLLARIDKLLAMGALDQAAALAELAGPATPELFRRRFDIALLTGNEDAACAEMQSAPHLAPTLPARIFCLARAGDWSAAALTLNTAQALGQVNPAEDVLLSRFLDAELADGADPLPAPEVPTPLVWRMYEALGEPLPTLGLPLAFSHAELRPQAGWKAQIEAAERLARVGAITPNLLLGIYTARQPAASGGVWDRVDLFQTFDNALAEGNPEALAKALPAVWRAMVAAELEIPFAALYAERLMNSPLPEAEATGIAFRIGLLSPHYERAAIKRKTALPAPDVQDAFLIGLARGDITGLAPPDSMSRALAPAFLRPAITAEAQTLLDEKRIGEALLAAIDGVGRGVQGDPRGVAEGLSLLRKLGLEDVARRTALELLLLERRG</sequence>
<keyword evidence="4" id="KW-1185">Reference proteome</keyword>
<protein>
    <recommendedName>
        <fullName evidence="5">Antifreeze glycopeptide polyprotein</fullName>
    </recommendedName>
</protein>
<feature type="chain" id="PRO_5037723049" description="Antifreeze glycopeptide polyprotein" evidence="2">
    <location>
        <begin position="25"/>
        <end position="540"/>
    </location>
</feature>
<evidence type="ECO:0000256" key="2">
    <source>
        <dbReference type="SAM" id="SignalP"/>
    </source>
</evidence>
<feature type="region of interest" description="Disordered" evidence="1">
    <location>
        <begin position="42"/>
        <end position="81"/>
    </location>
</feature>
<reference evidence="3" key="1">
    <citation type="submission" date="2021-06" db="EMBL/GenBank/DDBJ databases">
        <title>Direct submission.</title>
        <authorList>
            <person name="Lee C.-S."/>
            <person name="Jin L."/>
        </authorList>
    </citation>
    <scope>NUCLEOTIDE SEQUENCE</scope>
    <source>
        <strain evidence="3">Con5</strain>
    </source>
</reference>